<protein>
    <submittedName>
        <fullName evidence="1">Uncharacterized protein</fullName>
    </submittedName>
</protein>
<proteinExistence type="predicted"/>
<dbReference type="EMBL" id="CM023478">
    <property type="protein sequence ID" value="KAH7934281.1"/>
    <property type="molecule type" value="Genomic_DNA"/>
</dbReference>
<gene>
    <name evidence="1" type="ORF">HPB49_024365</name>
</gene>
<reference evidence="1" key="1">
    <citation type="submission" date="2020-05" db="EMBL/GenBank/DDBJ databases">
        <title>Large-scale comparative analyses of tick genomes elucidate their genetic diversity and vector capacities.</title>
        <authorList>
            <person name="Jia N."/>
            <person name="Wang J."/>
            <person name="Shi W."/>
            <person name="Du L."/>
            <person name="Sun Y."/>
            <person name="Zhan W."/>
            <person name="Jiang J."/>
            <person name="Wang Q."/>
            <person name="Zhang B."/>
            <person name="Ji P."/>
            <person name="Sakyi L.B."/>
            <person name="Cui X."/>
            <person name="Yuan T."/>
            <person name="Jiang B."/>
            <person name="Yang W."/>
            <person name="Lam T.T.-Y."/>
            <person name="Chang Q."/>
            <person name="Ding S."/>
            <person name="Wang X."/>
            <person name="Zhu J."/>
            <person name="Ruan X."/>
            <person name="Zhao L."/>
            <person name="Wei J."/>
            <person name="Que T."/>
            <person name="Du C."/>
            <person name="Cheng J."/>
            <person name="Dai P."/>
            <person name="Han X."/>
            <person name="Huang E."/>
            <person name="Gao Y."/>
            <person name="Liu J."/>
            <person name="Shao H."/>
            <person name="Ye R."/>
            <person name="Li L."/>
            <person name="Wei W."/>
            <person name="Wang X."/>
            <person name="Wang C."/>
            <person name="Yang T."/>
            <person name="Huo Q."/>
            <person name="Li W."/>
            <person name="Guo W."/>
            <person name="Chen H."/>
            <person name="Zhou L."/>
            <person name="Ni X."/>
            <person name="Tian J."/>
            <person name="Zhou Y."/>
            <person name="Sheng Y."/>
            <person name="Liu T."/>
            <person name="Pan Y."/>
            <person name="Xia L."/>
            <person name="Li J."/>
            <person name="Zhao F."/>
            <person name="Cao W."/>
        </authorList>
    </citation>
    <scope>NUCLEOTIDE SEQUENCE</scope>
    <source>
        <strain evidence="1">Dsil-2018</strain>
    </source>
</reference>
<organism evidence="1 2">
    <name type="scientific">Dermacentor silvarum</name>
    <name type="common">Tick</name>
    <dbReference type="NCBI Taxonomy" id="543639"/>
    <lineage>
        <taxon>Eukaryota</taxon>
        <taxon>Metazoa</taxon>
        <taxon>Ecdysozoa</taxon>
        <taxon>Arthropoda</taxon>
        <taxon>Chelicerata</taxon>
        <taxon>Arachnida</taxon>
        <taxon>Acari</taxon>
        <taxon>Parasitiformes</taxon>
        <taxon>Ixodida</taxon>
        <taxon>Ixodoidea</taxon>
        <taxon>Ixodidae</taxon>
        <taxon>Rhipicephalinae</taxon>
        <taxon>Dermacentor</taxon>
    </lineage>
</organism>
<dbReference type="Proteomes" id="UP000821865">
    <property type="component" value="Chromosome 9"/>
</dbReference>
<accession>A0ACB8C668</accession>
<evidence type="ECO:0000313" key="1">
    <source>
        <dbReference type="EMBL" id="KAH7934281.1"/>
    </source>
</evidence>
<comment type="caution">
    <text evidence="1">The sequence shown here is derived from an EMBL/GenBank/DDBJ whole genome shotgun (WGS) entry which is preliminary data.</text>
</comment>
<evidence type="ECO:0000313" key="2">
    <source>
        <dbReference type="Proteomes" id="UP000821865"/>
    </source>
</evidence>
<name>A0ACB8C668_DERSI</name>
<keyword evidence="2" id="KW-1185">Reference proteome</keyword>
<sequence length="567" mass="62034">MMCGISECLIESYPSSLGEGQPGPMASATTVLIPLLLTGVLSAMAQDMHVERETREGTVRGKLVHALGKSVEEYRGIPFAEPPVGNLRFLPPQPKSAWDGTLDVTARSTACPQVAVPGFTLDGVTLTEDCLHLNVWVPESASKPSPSRPVLVWIHGGGLTFGSANEANYTGAVLAALTDMLVVSMNYRLGILGFMNANSPEAPGNVGFMDQNMALKWVQRNIKSFGGDSKRVTLFGESAGSVSTHAHILSPMSNGLFRRAVLLSGTMYSFDLWDSVEESMAKGDAVANAVGCSRERTISMSSNPEEIVNCMRNKSADELLKVSLADKAPKLAPFGLTYHNEFLPRHPLVAMNRGFFSSVDVVAGVTSDEAALFLLFPPKPELLLDDLNATATGNLTDSLRAGLLGFLKADLPDVLKQYTDEVSQGDNNALRRQYIDYVSDRLFNCPLRFFAKKHSERNNKVFAYVFAHKSSKLSLPEWMGVPHASDIQFVFGEPYAEDSDSLDGHMSEAFIRMLASFSENGIPELPKAQKWPQFTFSTQKVILISQGHFNETQGFRASQCERWRSLY</sequence>